<dbReference type="Pfam" id="PF01266">
    <property type="entry name" value="DAO"/>
    <property type="match status" value="1"/>
</dbReference>
<keyword evidence="5 6" id="KW-0560">Oxidoreductase</keyword>
<comment type="similarity">
    <text evidence="2 6">Belongs to the FAD-dependent glycerol-3-phosphate dehydrogenase family.</text>
</comment>
<dbReference type="NCBIfam" id="NF008899">
    <property type="entry name" value="PRK12266.1"/>
    <property type="match status" value="1"/>
</dbReference>
<feature type="domain" description="FAD dependent oxidoreductase" evidence="7">
    <location>
        <begin position="15"/>
        <end position="396"/>
    </location>
</feature>
<evidence type="ECO:0000256" key="5">
    <source>
        <dbReference type="ARBA" id="ARBA00023002"/>
    </source>
</evidence>
<dbReference type="PANTHER" id="PTHR11985:SF15">
    <property type="entry name" value="GLYCEROL-3-PHOSPHATE DEHYDROGENASE, MITOCHONDRIAL"/>
    <property type="match status" value="1"/>
</dbReference>
<evidence type="ECO:0000259" key="7">
    <source>
        <dbReference type="Pfam" id="PF01266"/>
    </source>
</evidence>
<sequence length="545" mass="60760">MNQETSSFCTQLHCDLLVIGGGINGAGIARDAAGRGLKVILCEKDDLAAHTSSASSKLIHGGLRYLEYYEFSLVRKALQEREDLMRIAPQLIRPMRFVMPYVKGLRPRWVLRAGLFLYDHLARRDLLPGSESCLLQESEVGRGLKPELQHGFLYSDAWVDDARLVVLNVMDAQQRGAQILTRTRCDHLEARDGRWIARLSQQLNAAEHPRDGYVQTASIEVDAACVVNATGAWVADLQNRSHLSASQTSVSNAPNAPNTAQQKIRLVKGSHIVVNRLFTHSHAYIFQHPDGRIVFAIPYEKDYTLIGTTDLDYLGAPEQFKAEISKEEVVYLCGLSNQYFEQQISIKDVVWSYAGVRPLADDGRSDSKSVTRDYRLEFDTSNAPILHVFGGKITTYRRLAEDALSLISGALSCSAKAWTKATLLPGGDLLSPTADNQNVLHRQDFIQACCKRYAWAPQAWVERLASSYGTHIHTILEGCATESDLGAPVLPGLYPCEIEYLLKHEFAQTAQDILWRRTKLGLHLERDAGVILERWLAQHHSAGSL</sequence>
<dbReference type="Gene3D" id="1.10.8.870">
    <property type="entry name" value="Alpha-glycerophosphate oxidase, cap domain"/>
    <property type="match status" value="1"/>
</dbReference>
<dbReference type="Pfam" id="PF16901">
    <property type="entry name" value="DAO_C"/>
    <property type="match status" value="1"/>
</dbReference>
<organism evidence="9 10">
    <name type="scientific">Undibacterium danionis</name>
    <dbReference type="NCBI Taxonomy" id="1812100"/>
    <lineage>
        <taxon>Bacteria</taxon>
        <taxon>Pseudomonadati</taxon>
        <taxon>Pseudomonadota</taxon>
        <taxon>Betaproteobacteria</taxon>
        <taxon>Burkholderiales</taxon>
        <taxon>Oxalobacteraceae</taxon>
        <taxon>Undibacterium</taxon>
    </lineage>
</organism>
<evidence type="ECO:0000256" key="2">
    <source>
        <dbReference type="ARBA" id="ARBA00007330"/>
    </source>
</evidence>
<dbReference type="InterPro" id="IPR006076">
    <property type="entry name" value="FAD-dep_OxRdtase"/>
</dbReference>
<dbReference type="PANTHER" id="PTHR11985">
    <property type="entry name" value="GLYCEROL-3-PHOSPHATE DEHYDROGENASE"/>
    <property type="match status" value="1"/>
</dbReference>
<evidence type="ECO:0000313" key="10">
    <source>
        <dbReference type="Proteomes" id="UP001589844"/>
    </source>
</evidence>
<accession>A0ABV6IAY1</accession>
<evidence type="ECO:0000256" key="6">
    <source>
        <dbReference type="RuleBase" id="RU361217"/>
    </source>
</evidence>
<comment type="catalytic activity">
    <reaction evidence="6">
        <text>a quinone + sn-glycerol 3-phosphate = dihydroxyacetone phosphate + a quinol</text>
        <dbReference type="Rhea" id="RHEA:18977"/>
        <dbReference type="ChEBI" id="CHEBI:24646"/>
        <dbReference type="ChEBI" id="CHEBI:57597"/>
        <dbReference type="ChEBI" id="CHEBI:57642"/>
        <dbReference type="ChEBI" id="CHEBI:132124"/>
        <dbReference type="EC" id="1.1.5.3"/>
    </reaction>
</comment>
<protein>
    <recommendedName>
        <fullName evidence="6">Glycerol-3-phosphate dehydrogenase</fullName>
        <ecNumber evidence="6">1.1.5.3</ecNumber>
    </recommendedName>
</protein>
<keyword evidence="3 6" id="KW-0285">Flavoprotein</keyword>
<name>A0ABV6IAY1_9BURK</name>
<evidence type="ECO:0000313" key="9">
    <source>
        <dbReference type="EMBL" id="MFC0348966.1"/>
    </source>
</evidence>
<dbReference type="NCBIfam" id="NF009906">
    <property type="entry name" value="PRK13369.1"/>
    <property type="match status" value="1"/>
</dbReference>
<comment type="cofactor">
    <cofactor evidence="1 6">
        <name>FAD</name>
        <dbReference type="ChEBI" id="CHEBI:57692"/>
    </cofactor>
</comment>
<dbReference type="InterPro" id="IPR000447">
    <property type="entry name" value="G3P_DH_FAD-dep"/>
</dbReference>
<proteinExistence type="inferred from homology"/>
<keyword evidence="4" id="KW-0274">FAD</keyword>
<dbReference type="InterPro" id="IPR031656">
    <property type="entry name" value="DAO_C"/>
</dbReference>
<dbReference type="PROSITE" id="PS00977">
    <property type="entry name" value="FAD_G3PDH_1"/>
    <property type="match status" value="1"/>
</dbReference>
<dbReference type="Gene3D" id="3.50.50.60">
    <property type="entry name" value="FAD/NAD(P)-binding domain"/>
    <property type="match status" value="1"/>
</dbReference>
<dbReference type="GO" id="GO:0004368">
    <property type="term" value="F:glycerol-3-phosphate dehydrogenase (quinone) activity"/>
    <property type="evidence" value="ECO:0007669"/>
    <property type="project" value="UniProtKB-EC"/>
</dbReference>
<dbReference type="EC" id="1.1.5.3" evidence="6"/>
<dbReference type="PROSITE" id="PS00978">
    <property type="entry name" value="FAD_G3PDH_2"/>
    <property type="match status" value="1"/>
</dbReference>
<evidence type="ECO:0000256" key="1">
    <source>
        <dbReference type="ARBA" id="ARBA00001974"/>
    </source>
</evidence>
<gene>
    <name evidence="9" type="primary">glpD</name>
    <name evidence="9" type="ORF">ACFFJH_04040</name>
</gene>
<comment type="caution">
    <text evidence="9">The sequence shown here is derived from an EMBL/GenBank/DDBJ whole genome shotgun (WGS) entry which is preliminary data.</text>
</comment>
<evidence type="ECO:0000256" key="4">
    <source>
        <dbReference type="ARBA" id="ARBA00022827"/>
    </source>
</evidence>
<dbReference type="EMBL" id="JBHLXJ010000003">
    <property type="protein sequence ID" value="MFC0348966.1"/>
    <property type="molecule type" value="Genomic_DNA"/>
</dbReference>
<feature type="domain" description="Alpha-glycerophosphate oxidase C-terminal" evidence="8">
    <location>
        <begin position="419"/>
        <end position="523"/>
    </location>
</feature>
<dbReference type="SUPFAM" id="SSF51905">
    <property type="entry name" value="FAD/NAD(P)-binding domain"/>
    <property type="match status" value="1"/>
</dbReference>
<reference evidence="9 10" key="1">
    <citation type="submission" date="2024-09" db="EMBL/GenBank/DDBJ databases">
        <authorList>
            <person name="Sun Q."/>
            <person name="Mori K."/>
        </authorList>
    </citation>
    <scope>NUCLEOTIDE SEQUENCE [LARGE SCALE GENOMIC DNA]</scope>
    <source>
        <strain evidence="9 10">CCM 8677</strain>
    </source>
</reference>
<evidence type="ECO:0000256" key="3">
    <source>
        <dbReference type="ARBA" id="ARBA00022630"/>
    </source>
</evidence>
<dbReference type="InterPro" id="IPR038299">
    <property type="entry name" value="DAO_C_sf"/>
</dbReference>
<evidence type="ECO:0000259" key="8">
    <source>
        <dbReference type="Pfam" id="PF16901"/>
    </source>
</evidence>
<dbReference type="Gene3D" id="6.10.250.1890">
    <property type="match status" value="1"/>
</dbReference>
<keyword evidence="10" id="KW-1185">Reference proteome</keyword>
<dbReference type="RefSeq" id="WP_390210238.1">
    <property type="nucleotide sequence ID" value="NZ_JBHLXJ010000003.1"/>
</dbReference>
<dbReference type="InterPro" id="IPR036188">
    <property type="entry name" value="FAD/NAD-bd_sf"/>
</dbReference>
<dbReference type="Gene3D" id="3.30.9.10">
    <property type="entry name" value="D-Amino Acid Oxidase, subunit A, domain 2"/>
    <property type="match status" value="1"/>
</dbReference>
<dbReference type="PRINTS" id="PR01001">
    <property type="entry name" value="FADG3PDH"/>
</dbReference>
<dbReference type="Proteomes" id="UP001589844">
    <property type="component" value="Unassembled WGS sequence"/>
</dbReference>